<keyword evidence="1" id="KW-1133">Transmembrane helix</keyword>
<sequence>MQYLLQNLIDIIIISIVYSIGKKIVKINKSDTFDNYFIGFIMGVFVVIICASITVSISI</sequence>
<dbReference type="AlphaFoldDB" id="A0A060N9H4"/>
<dbReference type="RefSeq" id="WP_030031915.1">
    <property type="nucleotide sequence ID" value="NZ_BA000058.1"/>
</dbReference>
<keyword evidence="1" id="KW-0812">Transmembrane</keyword>
<protein>
    <submittedName>
        <fullName evidence="2">DNA polymerase</fullName>
    </submittedName>
</protein>
<evidence type="ECO:0000313" key="2">
    <source>
        <dbReference type="EMBL" id="BAO04844.1"/>
    </source>
</evidence>
<dbReference type="Proteomes" id="UP000054164">
    <property type="component" value="Unassembled WGS sequence"/>
</dbReference>
<feature type="transmembrane region" description="Helical" evidence="1">
    <location>
        <begin position="37"/>
        <end position="57"/>
    </location>
</feature>
<organism evidence="2">
    <name type="scientific">Clostridium botulinum B str. Osaka05</name>
    <dbReference type="NCBI Taxonomy" id="1407017"/>
    <lineage>
        <taxon>Bacteria</taxon>
        <taxon>Bacillati</taxon>
        <taxon>Bacillota</taxon>
        <taxon>Clostridia</taxon>
        <taxon>Eubacteriales</taxon>
        <taxon>Clostridiaceae</taxon>
        <taxon>Clostridium</taxon>
    </lineage>
</organism>
<dbReference type="HOGENOM" id="CLU_2952101_0_0_9"/>
<accession>A0A060N9H4</accession>
<dbReference type="EMBL" id="BA000058">
    <property type="protein sequence ID" value="BAO04844.1"/>
    <property type="molecule type" value="Genomic_DNA"/>
</dbReference>
<proteinExistence type="predicted"/>
<name>A0A060N9H4_CLOBO</name>
<feature type="transmembrane region" description="Helical" evidence="1">
    <location>
        <begin position="6"/>
        <end position="25"/>
    </location>
</feature>
<keyword evidence="1" id="KW-0472">Membrane</keyword>
<gene>
    <name evidence="2" type="ORF">CBO05P1_125</name>
</gene>
<reference evidence="2" key="1">
    <citation type="submission" date="2013-10" db="EMBL/GenBank/DDBJ databases">
        <title>Draft genome sequence of Clostridium botulinum type B strain Osaka05.</title>
        <authorList>
            <person name="Sakaguchi Y."/>
            <person name="Hosomi K."/>
            <person name="Uchiyama J."/>
            <person name="Ogura Y."/>
            <person name="Sakaguchi M."/>
            <person name="Kohda T."/>
            <person name="Mukamoto M."/>
            <person name="Misawa N."/>
            <person name="Matsuzaki S."/>
            <person name="Hayashi T."/>
            <person name="Kozaki S."/>
        </authorList>
    </citation>
    <scope>NUCLEOTIDE SEQUENCE</scope>
    <source>
        <strain evidence="2">Osaka05</strain>
    </source>
</reference>
<evidence type="ECO:0000256" key="1">
    <source>
        <dbReference type="SAM" id="Phobius"/>
    </source>
</evidence>